<evidence type="ECO:0000313" key="2">
    <source>
        <dbReference type="Proteomes" id="UP000030690"/>
    </source>
</evidence>
<reference evidence="1 2" key="1">
    <citation type="submission" date="2013-02" db="EMBL/GenBank/DDBJ databases">
        <title>The Genome Annotation of Plasmodium falciparum Vietnam Oak-Knoll (FVO).</title>
        <authorList>
            <consortium name="The Broad Institute Genome Sequencing Platform"/>
            <consortium name="The Broad Institute Genome Sequencing Center for Infectious Disease"/>
            <person name="Neafsey D."/>
            <person name="Hoffman S."/>
            <person name="Volkman S."/>
            <person name="Rosenthal P."/>
            <person name="Walker B."/>
            <person name="Young S.K."/>
            <person name="Zeng Q."/>
            <person name="Gargeya S."/>
            <person name="Fitzgerald M."/>
            <person name="Haas B."/>
            <person name="Abouelleil A."/>
            <person name="Allen A.W."/>
            <person name="Alvarado L."/>
            <person name="Arachchi H.M."/>
            <person name="Berlin A.M."/>
            <person name="Chapman S.B."/>
            <person name="Gainer-Dewar J."/>
            <person name="Goldberg J."/>
            <person name="Griggs A."/>
            <person name="Gujja S."/>
            <person name="Hansen M."/>
            <person name="Howarth C."/>
            <person name="Imamovic A."/>
            <person name="Ireland A."/>
            <person name="Larimer J."/>
            <person name="McCowan C."/>
            <person name="Murphy C."/>
            <person name="Pearson M."/>
            <person name="Poon T.W."/>
            <person name="Priest M."/>
            <person name="Roberts A."/>
            <person name="Saif S."/>
            <person name="Shea T."/>
            <person name="Sisk P."/>
            <person name="Sykes S."/>
            <person name="Wortman J."/>
            <person name="Nusbaum C."/>
            <person name="Birren B."/>
        </authorList>
    </citation>
    <scope>NUCLEOTIDE SEQUENCE [LARGE SCALE GENOMIC DNA]</scope>
    <source>
        <strain evidence="2">Vietnam Oak-Knoll (FVO)</strain>
    </source>
</reference>
<evidence type="ECO:0000313" key="1">
    <source>
        <dbReference type="EMBL" id="ETW15597.1"/>
    </source>
</evidence>
<name>A0A024UZB9_PLAFA</name>
<dbReference type="AlphaFoldDB" id="A0A024UZB9"/>
<proteinExistence type="predicted"/>
<gene>
    <name evidence="1" type="ORF">PFFVO_05490</name>
</gene>
<sequence>MKLSASGVEPTFSQGKVTYLTTGLLGQLNSSTRIKVLLKMEFIHK</sequence>
<reference evidence="1 2" key="2">
    <citation type="submission" date="2013-02" db="EMBL/GenBank/DDBJ databases">
        <title>The Genome Sequence of Plasmodium falciparum Vietnam Oak-Knoll (FVO).</title>
        <authorList>
            <consortium name="The Broad Institute Genome Sequencing Platform"/>
            <consortium name="The Broad Institute Genome Sequencing Center for Infectious Disease"/>
            <person name="Neafsey D."/>
            <person name="Cheeseman I."/>
            <person name="Volkman S."/>
            <person name="Adams J."/>
            <person name="Walker B."/>
            <person name="Young S.K."/>
            <person name="Zeng Q."/>
            <person name="Gargeya S."/>
            <person name="Fitzgerald M."/>
            <person name="Haas B."/>
            <person name="Abouelleil A."/>
            <person name="Alvarado L."/>
            <person name="Arachchi H.M."/>
            <person name="Berlin A.M."/>
            <person name="Chapman S.B."/>
            <person name="Dewar J."/>
            <person name="Goldberg J."/>
            <person name="Griggs A."/>
            <person name="Gujja S."/>
            <person name="Hansen M."/>
            <person name="Howarth C."/>
            <person name="Imamovic A."/>
            <person name="Larimer J."/>
            <person name="McCowan C."/>
            <person name="Murphy C."/>
            <person name="Neiman D."/>
            <person name="Pearson M."/>
            <person name="Priest M."/>
            <person name="Roberts A."/>
            <person name="Saif S."/>
            <person name="Shea T."/>
            <person name="Sisk P."/>
            <person name="Sykes S."/>
            <person name="Wortman J."/>
            <person name="Nusbaum C."/>
            <person name="Birren B."/>
        </authorList>
    </citation>
    <scope>NUCLEOTIDE SEQUENCE [LARGE SCALE GENOMIC DNA]</scope>
    <source>
        <strain evidence="2">Vietnam Oak-Knoll (FVO)</strain>
    </source>
</reference>
<dbReference type="EMBL" id="KI925175">
    <property type="protein sequence ID" value="ETW15597.1"/>
    <property type="molecule type" value="Genomic_DNA"/>
</dbReference>
<dbReference type="Proteomes" id="UP000030690">
    <property type="component" value="Unassembled WGS sequence"/>
</dbReference>
<protein>
    <submittedName>
        <fullName evidence="1">Uncharacterized protein</fullName>
    </submittedName>
</protein>
<accession>A0A024UZB9</accession>
<organism evidence="1 2">
    <name type="scientific">Plasmodium falciparum Vietnam Oak-Knoll</name>
    <name type="common">FVO</name>
    <dbReference type="NCBI Taxonomy" id="1036723"/>
    <lineage>
        <taxon>Eukaryota</taxon>
        <taxon>Sar</taxon>
        <taxon>Alveolata</taxon>
        <taxon>Apicomplexa</taxon>
        <taxon>Aconoidasida</taxon>
        <taxon>Haemosporida</taxon>
        <taxon>Plasmodiidae</taxon>
        <taxon>Plasmodium</taxon>
        <taxon>Plasmodium (Laverania)</taxon>
    </lineage>
</organism>